<evidence type="ECO:0000313" key="2">
    <source>
        <dbReference type="EMBL" id="CAK7940231.1"/>
    </source>
</evidence>
<feature type="region of interest" description="Disordered" evidence="1">
    <location>
        <begin position="13"/>
        <end position="37"/>
    </location>
</feature>
<evidence type="ECO:0000313" key="3">
    <source>
        <dbReference type="Proteomes" id="UP001162060"/>
    </source>
</evidence>
<proteinExistence type="predicted"/>
<comment type="caution">
    <text evidence="2">The sequence shown here is derived from an EMBL/GenBank/DDBJ whole genome shotgun (WGS) entry which is preliminary data.</text>
</comment>
<protein>
    <submittedName>
        <fullName evidence="2">Uncharacterized protein</fullName>
    </submittedName>
</protein>
<name>A0AAV1V114_9STRA</name>
<dbReference type="EMBL" id="CAKLBY020000256">
    <property type="protein sequence ID" value="CAK7940231.1"/>
    <property type="molecule type" value="Genomic_DNA"/>
</dbReference>
<dbReference type="AlphaFoldDB" id="A0AAV1V114"/>
<accession>A0AAV1V114</accession>
<gene>
    <name evidence="2" type="ORF">PM001_LOCUS25381</name>
</gene>
<sequence>MVGPGLAACATRRSTTPTFETASAARSRQTPDLFGSPVRKIPSEVAAPEAGKDWLELNREKLGMCRVIWLP</sequence>
<feature type="compositionally biased region" description="Polar residues" evidence="1">
    <location>
        <begin position="13"/>
        <end position="30"/>
    </location>
</feature>
<evidence type="ECO:0000256" key="1">
    <source>
        <dbReference type="SAM" id="MobiDB-lite"/>
    </source>
</evidence>
<reference evidence="2" key="1">
    <citation type="submission" date="2024-01" db="EMBL/GenBank/DDBJ databases">
        <authorList>
            <person name="Webb A."/>
        </authorList>
    </citation>
    <scope>NUCLEOTIDE SEQUENCE</scope>
    <source>
        <strain evidence="2">Pm1</strain>
    </source>
</reference>
<organism evidence="2 3">
    <name type="scientific">Peronospora matthiolae</name>
    <dbReference type="NCBI Taxonomy" id="2874970"/>
    <lineage>
        <taxon>Eukaryota</taxon>
        <taxon>Sar</taxon>
        <taxon>Stramenopiles</taxon>
        <taxon>Oomycota</taxon>
        <taxon>Peronosporomycetes</taxon>
        <taxon>Peronosporales</taxon>
        <taxon>Peronosporaceae</taxon>
        <taxon>Peronospora</taxon>
    </lineage>
</organism>
<dbReference type="Proteomes" id="UP001162060">
    <property type="component" value="Unassembled WGS sequence"/>
</dbReference>